<keyword evidence="2 5" id="KW-0732">Signal</keyword>
<keyword evidence="4" id="KW-1133">Transmembrane helix</keyword>
<evidence type="ECO:0000256" key="2">
    <source>
        <dbReference type="ARBA" id="ARBA00022729"/>
    </source>
</evidence>
<evidence type="ECO:0000256" key="5">
    <source>
        <dbReference type="SAM" id="SignalP"/>
    </source>
</evidence>
<keyword evidence="1" id="KW-0433">Leucine-rich repeat</keyword>
<feature type="signal peptide" evidence="5">
    <location>
        <begin position="1"/>
        <end position="23"/>
    </location>
</feature>
<dbReference type="Gene3D" id="3.80.10.10">
    <property type="entry name" value="Ribonuclease Inhibitor"/>
    <property type="match status" value="2"/>
</dbReference>
<keyword evidence="3" id="KW-0677">Repeat</keyword>
<comment type="caution">
    <text evidence="7">The sequence shown here is derived from an EMBL/GenBank/DDBJ whole genome shotgun (WGS) entry which is preliminary data.</text>
</comment>
<feature type="transmembrane region" description="Helical" evidence="4">
    <location>
        <begin position="520"/>
        <end position="545"/>
    </location>
</feature>
<dbReference type="AlphaFoldDB" id="A0AA36DA02"/>
<feature type="domain" description="LRRCT" evidence="6">
    <location>
        <begin position="422"/>
        <end position="476"/>
    </location>
</feature>
<dbReference type="InterPro" id="IPR050328">
    <property type="entry name" value="Dev_Immune_Receptor"/>
</dbReference>
<protein>
    <recommendedName>
        <fullName evidence="6">LRRCT domain-containing protein</fullName>
    </recommendedName>
</protein>
<keyword evidence="8" id="KW-1185">Reference proteome</keyword>
<dbReference type="InterPro" id="IPR003591">
    <property type="entry name" value="Leu-rich_rpt_typical-subtyp"/>
</dbReference>
<dbReference type="PANTHER" id="PTHR24373">
    <property type="entry name" value="SLIT RELATED LEUCINE-RICH REPEAT NEURONAL PROTEIN"/>
    <property type="match status" value="1"/>
</dbReference>
<dbReference type="PRINTS" id="PR00019">
    <property type="entry name" value="LEURICHRPT"/>
</dbReference>
<dbReference type="SUPFAM" id="SSF52058">
    <property type="entry name" value="L domain-like"/>
    <property type="match status" value="1"/>
</dbReference>
<reference evidence="7" key="1">
    <citation type="submission" date="2023-06" db="EMBL/GenBank/DDBJ databases">
        <authorList>
            <person name="Delattre M."/>
        </authorList>
    </citation>
    <scope>NUCLEOTIDE SEQUENCE</scope>
    <source>
        <strain evidence="7">AF72</strain>
    </source>
</reference>
<dbReference type="PROSITE" id="PS51450">
    <property type="entry name" value="LRR"/>
    <property type="match status" value="3"/>
</dbReference>
<evidence type="ECO:0000256" key="3">
    <source>
        <dbReference type="ARBA" id="ARBA00022737"/>
    </source>
</evidence>
<evidence type="ECO:0000256" key="4">
    <source>
        <dbReference type="SAM" id="Phobius"/>
    </source>
</evidence>
<dbReference type="GO" id="GO:0031012">
    <property type="term" value="C:extracellular matrix"/>
    <property type="evidence" value="ECO:0007669"/>
    <property type="project" value="TreeGrafter"/>
</dbReference>
<dbReference type="InterPro" id="IPR001611">
    <property type="entry name" value="Leu-rich_rpt"/>
</dbReference>
<proteinExistence type="predicted"/>
<dbReference type="Proteomes" id="UP001177023">
    <property type="component" value="Unassembled WGS sequence"/>
</dbReference>
<dbReference type="Pfam" id="PF13855">
    <property type="entry name" value="LRR_8"/>
    <property type="match status" value="4"/>
</dbReference>
<feature type="chain" id="PRO_5041244886" description="LRRCT domain-containing protein" evidence="5">
    <location>
        <begin position="24"/>
        <end position="561"/>
    </location>
</feature>
<keyword evidence="4" id="KW-0812">Transmembrane</keyword>
<dbReference type="FunFam" id="3.80.10.10:FF:001360">
    <property type="entry name" value="Uncharacterized protein"/>
    <property type="match status" value="1"/>
</dbReference>
<organism evidence="7 8">
    <name type="scientific">Mesorhabditis spiculigera</name>
    <dbReference type="NCBI Taxonomy" id="96644"/>
    <lineage>
        <taxon>Eukaryota</taxon>
        <taxon>Metazoa</taxon>
        <taxon>Ecdysozoa</taxon>
        <taxon>Nematoda</taxon>
        <taxon>Chromadorea</taxon>
        <taxon>Rhabditida</taxon>
        <taxon>Rhabditina</taxon>
        <taxon>Rhabditomorpha</taxon>
        <taxon>Rhabditoidea</taxon>
        <taxon>Rhabditidae</taxon>
        <taxon>Mesorhabditinae</taxon>
        <taxon>Mesorhabditis</taxon>
    </lineage>
</organism>
<evidence type="ECO:0000313" key="8">
    <source>
        <dbReference type="Proteomes" id="UP001177023"/>
    </source>
</evidence>
<evidence type="ECO:0000259" key="6">
    <source>
        <dbReference type="SMART" id="SM00082"/>
    </source>
</evidence>
<keyword evidence="4" id="KW-0472">Membrane</keyword>
<dbReference type="SMART" id="SM00369">
    <property type="entry name" value="LRR_TYP"/>
    <property type="match status" value="12"/>
</dbReference>
<dbReference type="SMART" id="SM00364">
    <property type="entry name" value="LRR_BAC"/>
    <property type="match status" value="7"/>
</dbReference>
<evidence type="ECO:0000256" key="1">
    <source>
        <dbReference type="ARBA" id="ARBA00022614"/>
    </source>
</evidence>
<dbReference type="InterPro" id="IPR000483">
    <property type="entry name" value="Cys-rich_flank_reg_C"/>
</dbReference>
<dbReference type="PANTHER" id="PTHR24373:SF370">
    <property type="entry name" value="FISH-LIPS, ISOFORM E"/>
    <property type="match status" value="1"/>
</dbReference>
<dbReference type="EMBL" id="CATQJA010002665">
    <property type="protein sequence ID" value="CAJ0583467.1"/>
    <property type="molecule type" value="Genomic_DNA"/>
</dbReference>
<feature type="non-terminal residue" evidence="7">
    <location>
        <position position="1"/>
    </location>
</feature>
<accession>A0AA36DA02</accession>
<sequence length="561" mass="62686">MPWHSNFPRIGLILLLCCSLIEASLCPPTIQAPCTCTSTKYQTLSVVCDKAASLANVLESVQVPDMVIEKLIISNTPIEELPALAFSDLKIRRLSFRNNGMFTINPDAFEGWLAENLEELEIRSNYLDHIPQVGLTKLTSLKILSLSDNLIREISDNAFLSYLSRTAITNLDLSANNLAELPVQAFLGLESLKQLSLDKNSFKHIPSTALENVPSLEELNLSVNQIEYVGENSLPLPLLKSLSLEVNQIREIEPETFETVPQLTYLYIGNNLFANINPDTFYYLKQLKVLSMSNNKDISEIKLDSFQYLPMLIRLEMSDCSLTNIVPQALHKFSKIQVLVLSRNQLTGIAASTFSALSELITVDLSSNSIYNVEDFAFSQLPSLEHMDLSGNRLENLPAHIFYESFVHKKSPRHRTLFLNNNPWKCDTRLQWLRKFVRENGDILTSLPGTQDARCWSPATLRGLDIRQTDPVLPAGVSQNGPKEMRKYATKPPPTLYGQPLEASSTKATTQQLDVSQANLLMLVVGIIFGFVALAAIVIIATTYIKPRFEKKVISKRGVGG</sequence>
<name>A0AA36DA02_9BILA</name>
<dbReference type="InterPro" id="IPR032675">
    <property type="entry name" value="LRR_dom_sf"/>
</dbReference>
<dbReference type="GO" id="GO:0005615">
    <property type="term" value="C:extracellular space"/>
    <property type="evidence" value="ECO:0007669"/>
    <property type="project" value="TreeGrafter"/>
</dbReference>
<gene>
    <name evidence="7" type="ORF">MSPICULIGERA_LOCUS21547</name>
</gene>
<evidence type="ECO:0000313" key="7">
    <source>
        <dbReference type="EMBL" id="CAJ0583467.1"/>
    </source>
</evidence>
<dbReference type="SMART" id="SM00082">
    <property type="entry name" value="LRRCT"/>
    <property type="match status" value="1"/>
</dbReference>